<evidence type="ECO:0000313" key="2">
    <source>
        <dbReference type="Proteomes" id="UP001634393"/>
    </source>
</evidence>
<accession>A0ABD3TA65</accession>
<dbReference type="EMBL" id="JBJXBP010000004">
    <property type="protein sequence ID" value="KAL3833855.1"/>
    <property type="molecule type" value="Genomic_DNA"/>
</dbReference>
<reference evidence="1 2" key="1">
    <citation type="submission" date="2024-12" db="EMBL/GenBank/DDBJ databases">
        <title>The unique morphological basis and parallel evolutionary history of personate flowers in Penstemon.</title>
        <authorList>
            <person name="Depatie T.H."/>
            <person name="Wessinger C.A."/>
        </authorList>
    </citation>
    <scope>NUCLEOTIDE SEQUENCE [LARGE SCALE GENOMIC DNA]</scope>
    <source>
        <strain evidence="1">WTNN_2</strain>
        <tissue evidence="1">Leaf</tissue>
    </source>
</reference>
<keyword evidence="2" id="KW-1185">Reference proteome</keyword>
<gene>
    <name evidence="1" type="ORF">ACJIZ3_008591</name>
</gene>
<name>A0ABD3TA65_9LAMI</name>
<dbReference type="AlphaFoldDB" id="A0ABD3TA65"/>
<sequence length="98" mass="11348">MDIRNTHFLVQHKTLSRYISQESVRLKLDSILGATFALQLFVLDYENSPPSFEKIPLKYEFIPLNDELNNLVKIYADLGDDYIHTKFEDVTDPDVSIA</sequence>
<protein>
    <submittedName>
        <fullName evidence="1">Uncharacterized protein</fullName>
    </submittedName>
</protein>
<evidence type="ECO:0000313" key="1">
    <source>
        <dbReference type="EMBL" id="KAL3833855.1"/>
    </source>
</evidence>
<dbReference type="Proteomes" id="UP001634393">
    <property type="component" value="Unassembled WGS sequence"/>
</dbReference>
<comment type="caution">
    <text evidence="1">The sequence shown here is derived from an EMBL/GenBank/DDBJ whole genome shotgun (WGS) entry which is preliminary data.</text>
</comment>
<proteinExistence type="predicted"/>
<organism evidence="1 2">
    <name type="scientific">Penstemon smallii</name>
    <dbReference type="NCBI Taxonomy" id="265156"/>
    <lineage>
        <taxon>Eukaryota</taxon>
        <taxon>Viridiplantae</taxon>
        <taxon>Streptophyta</taxon>
        <taxon>Embryophyta</taxon>
        <taxon>Tracheophyta</taxon>
        <taxon>Spermatophyta</taxon>
        <taxon>Magnoliopsida</taxon>
        <taxon>eudicotyledons</taxon>
        <taxon>Gunneridae</taxon>
        <taxon>Pentapetalae</taxon>
        <taxon>asterids</taxon>
        <taxon>lamiids</taxon>
        <taxon>Lamiales</taxon>
        <taxon>Plantaginaceae</taxon>
        <taxon>Cheloneae</taxon>
        <taxon>Penstemon</taxon>
    </lineage>
</organism>